<dbReference type="InterPro" id="IPR036755">
    <property type="entry name" value="SRS_dom_sf"/>
</dbReference>
<comment type="caution">
    <text evidence="4">The sequence shown here is derived from an EMBL/GenBank/DDBJ whole genome shotgun (WGS) entry which is preliminary data.</text>
</comment>
<dbReference type="Proteomes" id="UP000224006">
    <property type="component" value="Chromosome II"/>
</dbReference>
<dbReference type="Gene3D" id="2.60.40.1320">
    <property type="entry name" value="SRS domain"/>
    <property type="match status" value="2"/>
</dbReference>
<dbReference type="KEGG" id="bbes:BESB_033840"/>
<dbReference type="EMBL" id="NWUJ01000002">
    <property type="protein sequence ID" value="PFH36926.1"/>
    <property type="molecule type" value="Genomic_DNA"/>
</dbReference>
<dbReference type="VEuPathDB" id="ToxoDB:BESB_033840"/>
<protein>
    <recommendedName>
        <fullName evidence="3">SRS domain-containing protein</fullName>
    </recommendedName>
</protein>
<dbReference type="SUPFAM" id="SSF74877">
    <property type="entry name" value="Major surface antigen p30, SAG1"/>
    <property type="match status" value="1"/>
</dbReference>
<accession>A0A2A9MLL1</accession>
<dbReference type="RefSeq" id="XP_029220935.1">
    <property type="nucleotide sequence ID" value="XM_029361970.1"/>
</dbReference>
<feature type="region of interest" description="Disordered" evidence="1">
    <location>
        <begin position="168"/>
        <end position="213"/>
    </location>
</feature>
<feature type="domain" description="SRS" evidence="3">
    <location>
        <begin position="256"/>
        <end position="378"/>
    </location>
</feature>
<evidence type="ECO:0000259" key="3">
    <source>
        <dbReference type="Pfam" id="PF04092"/>
    </source>
</evidence>
<keyword evidence="5" id="KW-1185">Reference proteome</keyword>
<dbReference type="GO" id="GO:0016020">
    <property type="term" value="C:membrane"/>
    <property type="evidence" value="ECO:0007669"/>
    <property type="project" value="InterPro"/>
</dbReference>
<evidence type="ECO:0000313" key="4">
    <source>
        <dbReference type="EMBL" id="PFH36926.1"/>
    </source>
</evidence>
<dbReference type="Pfam" id="PF04092">
    <property type="entry name" value="SAG"/>
    <property type="match status" value="2"/>
</dbReference>
<evidence type="ECO:0000313" key="5">
    <source>
        <dbReference type="Proteomes" id="UP000224006"/>
    </source>
</evidence>
<dbReference type="InterPro" id="IPR007226">
    <property type="entry name" value="SRS_dom"/>
</dbReference>
<feature type="signal peptide" evidence="2">
    <location>
        <begin position="1"/>
        <end position="31"/>
    </location>
</feature>
<sequence length="410" mass="43851">MGRLRGSVVVTGFAAALSMVLALLQVQPVCGQDNGPPLGEDAQKLQTCDRDKQSKGGLSFHIQSGQDRVSFRCATAEYTELEPAFSNQSQDVCLNSNCSSSNKLDLQCPGAILTDISAHQQDGGKAYQLTVPPHGRPETTLYYRCKAPAKPDKLDLLQKRTERRLKTARELGDVGEAGKPGQEGRLGAGTEDTRRGPEEEEAGGPGETHPSVSTETACLVTIKVDRTFPVEPSEKPNNPDAQENPPAPQRQPEKVTECSAETVKADLSTDKPLHFRCKKGQELRPASATKVYDDSDRKCTNEVELASLLKAALKMHKPTPAEGETAEYYELALQELPLHDTPLCYKCVTSGSGSADSAPATMRSAAAEKTQCLLKVSVKGTAGPVSSAFLAAASPTFGVGFVGMMLLYSV</sequence>
<evidence type="ECO:0000256" key="1">
    <source>
        <dbReference type="SAM" id="MobiDB-lite"/>
    </source>
</evidence>
<name>A0A2A9MLL1_BESBE</name>
<organism evidence="4 5">
    <name type="scientific">Besnoitia besnoiti</name>
    <name type="common">Apicomplexan protozoan</name>
    <dbReference type="NCBI Taxonomy" id="94643"/>
    <lineage>
        <taxon>Eukaryota</taxon>
        <taxon>Sar</taxon>
        <taxon>Alveolata</taxon>
        <taxon>Apicomplexa</taxon>
        <taxon>Conoidasida</taxon>
        <taxon>Coccidia</taxon>
        <taxon>Eucoccidiorida</taxon>
        <taxon>Eimeriorina</taxon>
        <taxon>Sarcocystidae</taxon>
        <taxon>Besnoitia</taxon>
    </lineage>
</organism>
<keyword evidence="2" id="KW-0732">Signal</keyword>
<dbReference type="AlphaFoldDB" id="A0A2A9MLL1"/>
<proteinExistence type="predicted"/>
<feature type="chain" id="PRO_5013106408" description="SRS domain-containing protein" evidence="2">
    <location>
        <begin position="32"/>
        <end position="410"/>
    </location>
</feature>
<feature type="domain" description="SRS" evidence="3">
    <location>
        <begin position="47"/>
        <end position="149"/>
    </location>
</feature>
<feature type="region of interest" description="Disordered" evidence="1">
    <location>
        <begin position="229"/>
        <end position="258"/>
    </location>
</feature>
<gene>
    <name evidence="4" type="ORF">BESB_033840</name>
</gene>
<evidence type="ECO:0000256" key="2">
    <source>
        <dbReference type="SAM" id="SignalP"/>
    </source>
</evidence>
<reference evidence="4 5" key="1">
    <citation type="submission" date="2017-09" db="EMBL/GenBank/DDBJ databases">
        <title>Genome sequencing of Besnoitia besnoiti strain Bb-Ger1.</title>
        <authorList>
            <person name="Schares G."/>
            <person name="Venepally P."/>
            <person name="Lorenzi H.A."/>
        </authorList>
    </citation>
    <scope>NUCLEOTIDE SEQUENCE [LARGE SCALE GENOMIC DNA]</scope>
    <source>
        <strain evidence="4 5">Bb-Ger1</strain>
    </source>
</reference>
<dbReference type="GeneID" id="40308365"/>